<dbReference type="Pfam" id="PF14559">
    <property type="entry name" value="TPR_19"/>
    <property type="match status" value="1"/>
</dbReference>
<sequence>MAMLNKLEAMLAGGQDNALLRFSLGSEHLKAKQLDQAIEHFRKCLQRESKYSAAWKLLGQALTEAGQSEEAVKVYEEGMRVAEAKGDKQAVKEMGVFLRRLL</sequence>
<evidence type="ECO:0000313" key="2">
    <source>
        <dbReference type="EMBL" id="OGI37422.1"/>
    </source>
</evidence>
<organism evidence="2 3">
    <name type="scientific">Candidatus Muproteobacteria bacterium RBG_16_64_10</name>
    <dbReference type="NCBI Taxonomy" id="1817757"/>
    <lineage>
        <taxon>Bacteria</taxon>
        <taxon>Pseudomonadati</taxon>
        <taxon>Pseudomonadota</taxon>
        <taxon>Candidatus Muproteobacteria</taxon>
    </lineage>
</organism>
<evidence type="ECO:0000256" key="1">
    <source>
        <dbReference type="PROSITE-ProRule" id="PRU00339"/>
    </source>
</evidence>
<dbReference type="SMART" id="SM00028">
    <property type="entry name" value="TPR"/>
    <property type="match status" value="2"/>
</dbReference>
<comment type="caution">
    <text evidence="2">The sequence shown here is derived from an EMBL/GenBank/DDBJ whole genome shotgun (WGS) entry which is preliminary data.</text>
</comment>
<dbReference type="SUPFAM" id="SSF48452">
    <property type="entry name" value="TPR-like"/>
    <property type="match status" value="1"/>
</dbReference>
<proteinExistence type="predicted"/>
<accession>A0A1F6SWU5</accession>
<keyword evidence="1" id="KW-0802">TPR repeat</keyword>
<reference evidence="2 3" key="1">
    <citation type="journal article" date="2016" name="Nat. Commun.">
        <title>Thousands of microbial genomes shed light on interconnected biogeochemical processes in an aquifer system.</title>
        <authorList>
            <person name="Anantharaman K."/>
            <person name="Brown C.T."/>
            <person name="Hug L.A."/>
            <person name="Sharon I."/>
            <person name="Castelle C.J."/>
            <person name="Probst A.J."/>
            <person name="Thomas B.C."/>
            <person name="Singh A."/>
            <person name="Wilkins M.J."/>
            <person name="Karaoz U."/>
            <person name="Brodie E.L."/>
            <person name="Williams K.H."/>
            <person name="Hubbard S.S."/>
            <person name="Banfield J.F."/>
        </authorList>
    </citation>
    <scope>NUCLEOTIDE SEQUENCE [LARGE SCALE GENOMIC DNA]</scope>
</reference>
<dbReference type="Proteomes" id="UP000179334">
    <property type="component" value="Unassembled WGS sequence"/>
</dbReference>
<dbReference type="PROSITE" id="PS50005">
    <property type="entry name" value="TPR"/>
    <property type="match status" value="2"/>
</dbReference>
<name>A0A1F6SWU5_9PROT</name>
<feature type="repeat" description="TPR" evidence="1">
    <location>
        <begin position="52"/>
        <end position="85"/>
    </location>
</feature>
<dbReference type="Gene3D" id="1.25.40.10">
    <property type="entry name" value="Tetratricopeptide repeat domain"/>
    <property type="match status" value="1"/>
</dbReference>
<gene>
    <name evidence="2" type="ORF">A2V91_04215</name>
</gene>
<dbReference type="EMBL" id="MFSR01000092">
    <property type="protein sequence ID" value="OGI37422.1"/>
    <property type="molecule type" value="Genomic_DNA"/>
</dbReference>
<feature type="repeat" description="TPR" evidence="1">
    <location>
        <begin position="18"/>
        <end position="51"/>
    </location>
</feature>
<evidence type="ECO:0000313" key="3">
    <source>
        <dbReference type="Proteomes" id="UP000179334"/>
    </source>
</evidence>
<dbReference type="AlphaFoldDB" id="A0A1F6SWU5"/>
<dbReference type="InterPro" id="IPR019734">
    <property type="entry name" value="TPR_rpt"/>
</dbReference>
<protein>
    <submittedName>
        <fullName evidence="2">Uncharacterized protein</fullName>
    </submittedName>
</protein>
<dbReference type="InterPro" id="IPR011990">
    <property type="entry name" value="TPR-like_helical_dom_sf"/>
</dbReference>